<dbReference type="Proteomes" id="UP001159427">
    <property type="component" value="Unassembled WGS sequence"/>
</dbReference>
<name>A0ABN8LUR4_9CNID</name>
<keyword evidence="3" id="KW-1185">Reference proteome</keyword>
<dbReference type="EMBL" id="CALNXI010000144">
    <property type="protein sequence ID" value="CAH3020348.1"/>
    <property type="molecule type" value="Genomic_DNA"/>
</dbReference>
<accession>A0ABN8LUR4</accession>
<protein>
    <submittedName>
        <fullName evidence="2">Uncharacterized protein</fullName>
    </submittedName>
</protein>
<feature type="compositionally biased region" description="Polar residues" evidence="1">
    <location>
        <begin position="116"/>
        <end position="133"/>
    </location>
</feature>
<feature type="region of interest" description="Disordered" evidence="1">
    <location>
        <begin position="109"/>
        <end position="133"/>
    </location>
</feature>
<gene>
    <name evidence="2" type="ORF">PEVE_00006714</name>
</gene>
<evidence type="ECO:0000256" key="1">
    <source>
        <dbReference type="SAM" id="MobiDB-lite"/>
    </source>
</evidence>
<evidence type="ECO:0000313" key="3">
    <source>
        <dbReference type="Proteomes" id="UP001159427"/>
    </source>
</evidence>
<organism evidence="2 3">
    <name type="scientific">Porites evermanni</name>
    <dbReference type="NCBI Taxonomy" id="104178"/>
    <lineage>
        <taxon>Eukaryota</taxon>
        <taxon>Metazoa</taxon>
        <taxon>Cnidaria</taxon>
        <taxon>Anthozoa</taxon>
        <taxon>Hexacorallia</taxon>
        <taxon>Scleractinia</taxon>
        <taxon>Fungiina</taxon>
        <taxon>Poritidae</taxon>
        <taxon>Porites</taxon>
    </lineage>
</organism>
<evidence type="ECO:0000313" key="2">
    <source>
        <dbReference type="EMBL" id="CAH3020348.1"/>
    </source>
</evidence>
<comment type="caution">
    <text evidence="2">The sequence shown here is derived from an EMBL/GenBank/DDBJ whole genome shotgun (WGS) entry which is preliminary data.</text>
</comment>
<proteinExistence type="predicted"/>
<reference evidence="2 3" key="1">
    <citation type="submission" date="2022-05" db="EMBL/GenBank/DDBJ databases">
        <authorList>
            <consortium name="Genoscope - CEA"/>
            <person name="William W."/>
        </authorList>
    </citation>
    <scope>NUCLEOTIDE SEQUENCE [LARGE SCALE GENOMIC DNA]</scope>
</reference>
<sequence>MEPSRTAAQEAVLSKKSIVLYPAGEGNAKVVLVKHYISPSGRKHKNLKPAFTDTEGYSVPRRACKRRSLELVDSKEHKEQYPAVKRRRSVQLGDLKRTVENLSLLHQERGKHDQVRTNSYDTQSQHGHSEQSCQPLTDELLSKIFQNERLNFQSDDQQSHGLWNNSYDQGIVLLPENCVDKRNKDDLLEIPMQRQLDKHKSIFCTPQQETPQVKSNGKCKSLFATYHLNKIHKSVVDEI</sequence>